<sequence length="137" mass="15092">MVITLFEHSTTEPTALVHNLLREAILAATGCFLVPPEAEFEEVPVRDERDPGDGEPVDECRAVTTLLDPGEPGRALLEGITAGIQACFEVYLEDTAEAEVPDLDPRLTGPHWAEEIRRRFDAEVRDVVATTRQALRG</sequence>
<comment type="caution">
    <text evidence="1">The sequence shown here is derived from an EMBL/GenBank/DDBJ whole genome shotgun (WGS) entry which is preliminary data.</text>
</comment>
<name>A0ABS4VT39_9PSEU</name>
<proteinExistence type="predicted"/>
<organism evidence="1 2">
    <name type="scientific">Pseudonocardia parietis</name>
    <dbReference type="NCBI Taxonomy" id="570936"/>
    <lineage>
        <taxon>Bacteria</taxon>
        <taxon>Bacillati</taxon>
        <taxon>Actinomycetota</taxon>
        <taxon>Actinomycetes</taxon>
        <taxon>Pseudonocardiales</taxon>
        <taxon>Pseudonocardiaceae</taxon>
        <taxon>Pseudonocardia</taxon>
    </lineage>
</organism>
<keyword evidence="2" id="KW-1185">Reference proteome</keyword>
<reference evidence="1 2" key="1">
    <citation type="submission" date="2021-03" db="EMBL/GenBank/DDBJ databases">
        <title>Sequencing the genomes of 1000 actinobacteria strains.</title>
        <authorList>
            <person name="Klenk H.-P."/>
        </authorList>
    </citation>
    <scope>NUCLEOTIDE SEQUENCE [LARGE SCALE GENOMIC DNA]</scope>
    <source>
        <strain evidence="1 2">DSM 45256</strain>
    </source>
</reference>
<evidence type="ECO:0000313" key="1">
    <source>
        <dbReference type="EMBL" id="MBP2367081.1"/>
    </source>
</evidence>
<dbReference type="RefSeq" id="WP_210027185.1">
    <property type="nucleotide sequence ID" value="NZ_JAGINU010000001.1"/>
</dbReference>
<accession>A0ABS4VT39</accession>
<evidence type="ECO:0000313" key="2">
    <source>
        <dbReference type="Proteomes" id="UP001519295"/>
    </source>
</evidence>
<protein>
    <submittedName>
        <fullName evidence="1">Uncharacterized protein</fullName>
    </submittedName>
</protein>
<dbReference type="EMBL" id="JAGINU010000001">
    <property type="protein sequence ID" value="MBP2367081.1"/>
    <property type="molecule type" value="Genomic_DNA"/>
</dbReference>
<dbReference type="Proteomes" id="UP001519295">
    <property type="component" value="Unassembled WGS sequence"/>
</dbReference>
<gene>
    <name evidence="1" type="ORF">JOF36_002777</name>
</gene>